<dbReference type="Gene3D" id="2.60.40.1120">
    <property type="entry name" value="Carboxypeptidase-like, regulatory domain"/>
    <property type="match status" value="1"/>
</dbReference>
<evidence type="ECO:0000313" key="11">
    <source>
        <dbReference type="Proteomes" id="UP000501802"/>
    </source>
</evidence>
<dbReference type="InterPro" id="IPR036942">
    <property type="entry name" value="Beta-barrel_TonB_sf"/>
</dbReference>
<comment type="subcellular location">
    <subcellularLocation>
        <location evidence="1">Cell outer membrane</location>
        <topology evidence="1">Multi-pass membrane protein</topology>
    </subcellularLocation>
</comment>
<dbReference type="PANTHER" id="PTHR30069">
    <property type="entry name" value="TONB-DEPENDENT OUTER MEMBRANE RECEPTOR"/>
    <property type="match status" value="1"/>
</dbReference>
<dbReference type="InterPro" id="IPR008969">
    <property type="entry name" value="CarboxyPept-like_regulatory"/>
</dbReference>
<sequence>MKTLLLLSFTWVTILTKAQQTPLSPPGSSSLTQSVNSAANFGKISGTVMDEAQNKPVEFATVALINPQTEKPITGTTTDEQGKFTINNVQTGIYRIVISFLGYDNKTIPTVTVSRTGVATALGVVSLRANSQTLNEVVVTGEKALIEDKDDRLVYNADKDLTNTGGTAIDVLKKVPLLTVDPDGTVQLKGSSSIKVLINNKPSSIMARSISEALQMIPAELIKSVEVITAPSAKYDSEGTAGIINIITKNQLQGLTGGLTSSVGSRRNNLGGNFNLKRNKLSITAYGGTNWSNYYGNSATVRQNLRDGNVFSIITQSNTFKNRGNSQFGSFSIDYDLDSTNRIGIDANFGKDSRNTFSTRDTRQSIDTVLAFRRYNDSQNRNNSMDVNFNYTKTFKRSPDQEYTFLAQYNQNDNQSGYKLNQFPLPVEDIVTYRERNENQNQQSELTLQTDYAHPFSTTKRRILEVGSKLIARNVGSDYRLENAPDGSLNFREDPRRSNEFNYKQSVWASYASFRLRTENRWNFNVGGRFEMTTINADFISTATRFSDRYQNFLPNLSISKRLGNEQRIRVNYSQRIQRPSINFLNPYVNYADPKNIQTGNPYLDPELTHSVELSYSTFTKGGTTINLMIFGRQTNNAIERITTVDSTGVSNSTYRNISRNATYGFNWFGAVKPVKQWNLSGSVGMNYNLLNSPSLQITNKNWSYQFNLNTSVQLPKDISIQVNGSYTSRRIQLQGQSSGFYYYGFSARKEFKKQNFSVTANFENPFREYNIVENYLRTTTFLSDGINYNVVRNIRLSLNWRFGKMKTSTDREKKKINNDDRK</sequence>
<proteinExistence type="predicted"/>
<dbReference type="InterPro" id="IPR041700">
    <property type="entry name" value="OMP_b-brl_3"/>
</dbReference>
<dbReference type="KEGG" id="spib:G8759_23610"/>
<dbReference type="GO" id="GO:0044718">
    <property type="term" value="P:siderophore transmembrane transport"/>
    <property type="evidence" value="ECO:0007669"/>
    <property type="project" value="TreeGrafter"/>
</dbReference>
<evidence type="ECO:0000256" key="7">
    <source>
        <dbReference type="ARBA" id="ARBA00023237"/>
    </source>
</evidence>
<reference evidence="10 11" key="1">
    <citation type="submission" date="2020-03" db="EMBL/GenBank/DDBJ databases">
        <authorList>
            <person name="Kim M.K."/>
        </authorList>
    </citation>
    <scope>NUCLEOTIDE SEQUENCE [LARGE SCALE GENOMIC DNA]</scope>
    <source>
        <strain evidence="10 11">BT328</strain>
    </source>
</reference>
<feature type="domain" description="Outer membrane protein beta-barrel" evidence="9">
    <location>
        <begin position="395"/>
        <end position="801"/>
    </location>
</feature>
<evidence type="ECO:0000256" key="6">
    <source>
        <dbReference type="ARBA" id="ARBA00023136"/>
    </source>
</evidence>
<dbReference type="RefSeq" id="WP_167213476.1">
    <property type="nucleotide sequence ID" value="NZ_CP050063.1"/>
</dbReference>
<dbReference type="EMBL" id="CP050063">
    <property type="protein sequence ID" value="QIP15402.1"/>
    <property type="molecule type" value="Genomic_DNA"/>
</dbReference>
<evidence type="ECO:0000259" key="9">
    <source>
        <dbReference type="Pfam" id="PF14905"/>
    </source>
</evidence>
<gene>
    <name evidence="10" type="ORF">G8759_23610</name>
</gene>
<dbReference type="Gene3D" id="2.170.130.10">
    <property type="entry name" value="TonB-dependent receptor, plug domain"/>
    <property type="match status" value="1"/>
</dbReference>
<evidence type="ECO:0000256" key="4">
    <source>
        <dbReference type="ARBA" id="ARBA00022692"/>
    </source>
</evidence>
<keyword evidence="5" id="KW-0732">Signal</keyword>
<dbReference type="Pfam" id="PF07715">
    <property type="entry name" value="Plug"/>
    <property type="match status" value="1"/>
</dbReference>
<organism evidence="10 11">
    <name type="scientific">Spirosoma aureum</name>
    <dbReference type="NCBI Taxonomy" id="2692134"/>
    <lineage>
        <taxon>Bacteria</taxon>
        <taxon>Pseudomonadati</taxon>
        <taxon>Bacteroidota</taxon>
        <taxon>Cytophagia</taxon>
        <taxon>Cytophagales</taxon>
        <taxon>Cytophagaceae</taxon>
        <taxon>Spirosoma</taxon>
    </lineage>
</organism>
<dbReference type="GO" id="GO:0009279">
    <property type="term" value="C:cell outer membrane"/>
    <property type="evidence" value="ECO:0007669"/>
    <property type="project" value="UniProtKB-SubCell"/>
</dbReference>
<dbReference type="AlphaFoldDB" id="A0A6G9ASD7"/>
<keyword evidence="10" id="KW-0675">Receptor</keyword>
<dbReference type="PANTHER" id="PTHR30069:SF29">
    <property type="entry name" value="HEMOGLOBIN AND HEMOGLOBIN-HAPTOGLOBIN-BINDING PROTEIN 1-RELATED"/>
    <property type="match status" value="1"/>
</dbReference>
<feature type="domain" description="TonB-dependent receptor plug" evidence="8">
    <location>
        <begin position="165"/>
        <end position="243"/>
    </location>
</feature>
<dbReference type="SUPFAM" id="SSF56935">
    <property type="entry name" value="Porins"/>
    <property type="match status" value="1"/>
</dbReference>
<evidence type="ECO:0000256" key="3">
    <source>
        <dbReference type="ARBA" id="ARBA00022452"/>
    </source>
</evidence>
<dbReference type="Gene3D" id="2.40.170.20">
    <property type="entry name" value="TonB-dependent receptor, beta-barrel domain"/>
    <property type="match status" value="1"/>
</dbReference>
<keyword evidence="7" id="KW-0998">Cell outer membrane</keyword>
<protein>
    <submittedName>
        <fullName evidence="10">TonB-dependent receptor</fullName>
    </submittedName>
</protein>
<dbReference type="Proteomes" id="UP000501802">
    <property type="component" value="Chromosome"/>
</dbReference>
<dbReference type="InterPro" id="IPR012910">
    <property type="entry name" value="Plug_dom"/>
</dbReference>
<dbReference type="InterPro" id="IPR037066">
    <property type="entry name" value="Plug_dom_sf"/>
</dbReference>
<dbReference type="Pfam" id="PF14905">
    <property type="entry name" value="OMP_b-brl_3"/>
    <property type="match status" value="1"/>
</dbReference>
<dbReference type="SUPFAM" id="SSF49464">
    <property type="entry name" value="Carboxypeptidase regulatory domain-like"/>
    <property type="match status" value="1"/>
</dbReference>
<accession>A0A6G9ASD7</accession>
<keyword evidence="11" id="KW-1185">Reference proteome</keyword>
<dbReference type="Pfam" id="PF13620">
    <property type="entry name" value="CarboxypepD_reg"/>
    <property type="match status" value="1"/>
</dbReference>
<dbReference type="InterPro" id="IPR039426">
    <property type="entry name" value="TonB-dep_rcpt-like"/>
</dbReference>
<keyword evidence="4" id="KW-0812">Transmembrane</keyword>
<evidence type="ECO:0000256" key="1">
    <source>
        <dbReference type="ARBA" id="ARBA00004571"/>
    </source>
</evidence>
<keyword evidence="2" id="KW-0813">Transport</keyword>
<keyword evidence="3" id="KW-1134">Transmembrane beta strand</keyword>
<name>A0A6G9ASD7_9BACT</name>
<dbReference type="GO" id="GO:0015344">
    <property type="term" value="F:siderophore uptake transmembrane transporter activity"/>
    <property type="evidence" value="ECO:0007669"/>
    <property type="project" value="TreeGrafter"/>
</dbReference>
<evidence type="ECO:0000256" key="2">
    <source>
        <dbReference type="ARBA" id="ARBA00022448"/>
    </source>
</evidence>
<keyword evidence="6" id="KW-0472">Membrane</keyword>
<evidence type="ECO:0000259" key="8">
    <source>
        <dbReference type="Pfam" id="PF07715"/>
    </source>
</evidence>
<evidence type="ECO:0000313" key="10">
    <source>
        <dbReference type="EMBL" id="QIP15402.1"/>
    </source>
</evidence>
<evidence type="ECO:0000256" key="5">
    <source>
        <dbReference type="ARBA" id="ARBA00022729"/>
    </source>
</evidence>